<evidence type="ECO:0000256" key="1">
    <source>
        <dbReference type="SAM" id="Coils"/>
    </source>
</evidence>
<evidence type="ECO:0000256" key="2">
    <source>
        <dbReference type="SAM" id="MobiDB-lite"/>
    </source>
</evidence>
<name>A0A4Y2BDD5_ARAVE</name>
<dbReference type="Proteomes" id="UP000499080">
    <property type="component" value="Unassembled WGS sequence"/>
</dbReference>
<gene>
    <name evidence="3" type="ORF">AVEN_130403_1</name>
</gene>
<accession>A0A4Y2BDD5</accession>
<proteinExistence type="predicted"/>
<evidence type="ECO:0000313" key="4">
    <source>
        <dbReference type="Proteomes" id="UP000499080"/>
    </source>
</evidence>
<evidence type="ECO:0000313" key="3">
    <source>
        <dbReference type="EMBL" id="GBL90312.1"/>
    </source>
</evidence>
<feature type="coiled-coil region" evidence="1">
    <location>
        <begin position="128"/>
        <end position="155"/>
    </location>
</feature>
<feature type="compositionally biased region" description="Polar residues" evidence="2">
    <location>
        <begin position="1"/>
        <end position="10"/>
    </location>
</feature>
<keyword evidence="4" id="KW-1185">Reference proteome</keyword>
<dbReference type="EMBL" id="BGPR01000070">
    <property type="protein sequence ID" value="GBL90312.1"/>
    <property type="molecule type" value="Genomic_DNA"/>
</dbReference>
<sequence>MPQSHATESSPQHEARNEASRVRIKELRQSLSYSDRNEKRDNDGLRMQMNRLSQLVKLDRIAFQYNSETEYGLHPVLVAESLNIVCTNCKALKFKNEAPGMCCLNDKVKLPPLKAPLEPLFSLIAGSKKRKKKVREEEERKLQQEERRFQEQRQHELELARLQSQTLTACQSETQPFVQEASGIKKKFHLPKLEFRQFSGNVEDWVPFWSQFEHIHKDSHIALENKFQYLVQATVSGSRTREVVESFPPTGANYEKAIESLKARFDKEDLLVGVYVRELLKLIISVQENENFSMTSLCDKLESYLRALETLGVTTDKCASILYPMVESCFPEEFLRA</sequence>
<reference evidence="3 4" key="1">
    <citation type="journal article" date="2019" name="Sci. Rep.">
        <title>Orb-weaving spider Araneus ventricosus genome elucidates the spidroin gene catalogue.</title>
        <authorList>
            <person name="Kono N."/>
            <person name="Nakamura H."/>
            <person name="Ohtoshi R."/>
            <person name="Moran D.A.P."/>
            <person name="Shinohara A."/>
            <person name="Yoshida Y."/>
            <person name="Fujiwara M."/>
            <person name="Mori M."/>
            <person name="Tomita M."/>
            <person name="Arakawa K."/>
        </authorList>
    </citation>
    <scope>NUCLEOTIDE SEQUENCE [LARGE SCALE GENOMIC DNA]</scope>
</reference>
<keyword evidence="1" id="KW-0175">Coiled coil</keyword>
<dbReference type="Pfam" id="PF03564">
    <property type="entry name" value="DUF1759"/>
    <property type="match status" value="1"/>
</dbReference>
<dbReference type="InterPro" id="IPR005312">
    <property type="entry name" value="DUF1759"/>
</dbReference>
<protein>
    <submittedName>
        <fullName evidence="3">Uncharacterized protein</fullName>
    </submittedName>
</protein>
<feature type="region of interest" description="Disordered" evidence="2">
    <location>
        <begin position="1"/>
        <end position="21"/>
    </location>
</feature>
<dbReference type="AlphaFoldDB" id="A0A4Y2BDD5"/>
<dbReference type="PANTHER" id="PTHR22954">
    <property type="entry name" value="RETROVIRAL PROTEASE-RELATED"/>
    <property type="match status" value="1"/>
</dbReference>
<feature type="compositionally biased region" description="Basic and acidic residues" evidence="2">
    <location>
        <begin position="11"/>
        <end position="21"/>
    </location>
</feature>
<dbReference type="PANTHER" id="PTHR22954:SF3">
    <property type="entry name" value="PROTEIN CBG08539"/>
    <property type="match status" value="1"/>
</dbReference>
<organism evidence="3 4">
    <name type="scientific">Araneus ventricosus</name>
    <name type="common">Orbweaver spider</name>
    <name type="synonym">Epeira ventricosa</name>
    <dbReference type="NCBI Taxonomy" id="182803"/>
    <lineage>
        <taxon>Eukaryota</taxon>
        <taxon>Metazoa</taxon>
        <taxon>Ecdysozoa</taxon>
        <taxon>Arthropoda</taxon>
        <taxon>Chelicerata</taxon>
        <taxon>Arachnida</taxon>
        <taxon>Araneae</taxon>
        <taxon>Araneomorphae</taxon>
        <taxon>Entelegynae</taxon>
        <taxon>Araneoidea</taxon>
        <taxon>Araneidae</taxon>
        <taxon>Araneus</taxon>
    </lineage>
</organism>
<dbReference type="OrthoDB" id="5869984at2759"/>
<comment type="caution">
    <text evidence="3">The sequence shown here is derived from an EMBL/GenBank/DDBJ whole genome shotgun (WGS) entry which is preliminary data.</text>
</comment>